<dbReference type="OrthoDB" id="5555533at2759"/>
<evidence type="ECO:0000313" key="3">
    <source>
        <dbReference type="Proteomes" id="UP000070700"/>
    </source>
</evidence>
<dbReference type="Pfam" id="PF19117">
    <property type="entry name" value="Mim2"/>
    <property type="match status" value="1"/>
</dbReference>
<name>A0A194XDB7_MOLSC</name>
<organism evidence="2 3">
    <name type="scientific">Mollisia scopiformis</name>
    <name type="common">Conifer needle endophyte fungus</name>
    <name type="synonym">Phialocephala scopiformis</name>
    <dbReference type="NCBI Taxonomy" id="149040"/>
    <lineage>
        <taxon>Eukaryota</taxon>
        <taxon>Fungi</taxon>
        <taxon>Dikarya</taxon>
        <taxon>Ascomycota</taxon>
        <taxon>Pezizomycotina</taxon>
        <taxon>Leotiomycetes</taxon>
        <taxon>Helotiales</taxon>
        <taxon>Mollisiaceae</taxon>
        <taxon>Mollisia</taxon>
    </lineage>
</organism>
<dbReference type="KEGG" id="psco:LY89DRAFT_684106"/>
<dbReference type="InterPro" id="IPR037652">
    <property type="entry name" value="Mim2"/>
</dbReference>
<gene>
    <name evidence="2" type="ORF">LY89DRAFT_684106</name>
</gene>
<dbReference type="GO" id="GO:0005741">
    <property type="term" value="C:mitochondrial outer membrane"/>
    <property type="evidence" value="ECO:0007669"/>
    <property type="project" value="TreeGrafter"/>
</dbReference>
<dbReference type="FunCoup" id="A0A194XDB7">
    <property type="interactions" value="3"/>
</dbReference>
<dbReference type="STRING" id="149040.A0A194XDB7"/>
<dbReference type="EMBL" id="KQ947413">
    <property type="protein sequence ID" value="KUJ18168.1"/>
    <property type="molecule type" value="Genomic_DNA"/>
</dbReference>
<dbReference type="Proteomes" id="UP000070700">
    <property type="component" value="Unassembled WGS sequence"/>
</dbReference>
<dbReference type="GO" id="GO:0045040">
    <property type="term" value="P:protein insertion into mitochondrial outer membrane"/>
    <property type="evidence" value="ECO:0007669"/>
    <property type="project" value="InterPro"/>
</dbReference>
<dbReference type="PANTHER" id="PTHR28230">
    <property type="entry name" value="CHROMOSOME 1, WHOLE GENOME SHOTGUN SEQUENCE"/>
    <property type="match status" value="1"/>
</dbReference>
<reference evidence="2 3" key="1">
    <citation type="submission" date="2015-10" db="EMBL/GenBank/DDBJ databases">
        <title>Full genome of DAOMC 229536 Phialocephala scopiformis, a fungal endophyte of spruce producing the potent anti-insectan compound rugulosin.</title>
        <authorList>
            <consortium name="DOE Joint Genome Institute"/>
            <person name="Walker A.K."/>
            <person name="Frasz S.L."/>
            <person name="Seifert K.A."/>
            <person name="Miller J.D."/>
            <person name="Mondo S.J."/>
            <person name="Labutti K."/>
            <person name="Lipzen A."/>
            <person name="Dockter R."/>
            <person name="Kennedy M."/>
            <person name="Grigoriev I.V."/>
            <person name="Spatafora J.W."/>
        </authorList>
    </citation>
    <scope>NUCLEOTIDE SEQUENCE [LARGE SCALE GENOMIC DNA]</scope>
    <source>
        <strain evidence="2 3">CBS 120377</strain>
    </source>
</reference>
<feature type="compositionally biased region" description="Polar residues" evidence="1">
    <location>
        <begin position="1"/>
        <end position="17"/>
    </location>
</feature>
<dbReference type="InParanoid" id="A0A194XDB7"/>
<accession>A0A194XDB7</accession>
<protein>
    <submittedName>
        <fullName evidence="2">Uncharacterized protein</fullName>
    </submittedName>
</protein>
<dbReference type="RefSeq" id="XP_018072523.1">
    <property type="nucleotide sequence ID" value="XM_018214815.1"/>
</dbReference>
<sequence>MSTSDSYIIQDASPESSNDQDEIDSLPSSDLSSDLDSEEESDAQKEWEASLQQLELILTMVIVPYAGKYFGRKFAYWSWAKYMTWMYPVEVRYTNKTAFKAAGAVEAAASL</sequence>
<feature type="region of interest" description="Disordered" evidence="1">
    <location>
        <begin position="1"/>
        <end position="45"/>
    </location>
</feature>
<dbReference type="GO" id="GO:0070096">
    <property type="term" value="P:mitochondrial outer membrane translocase complex assembly"/>
    <property type="evidence" value="ECO:0007669"/>
    <property type="project" value="InterPro"/>
</dbReference>
<evidence type="ECO:0000256" key="1">
    <source>
        <dbReference type="SAM" id="MobiDB-lite"/>
    </source>
</evidence>
<proteinExistence type="predicted"/>
<evidence type="ECO:0000313" key="2">
    <source>
        <dbReference type="EMBL" id="KUJ18168.1"/>
    </source>
</evidence>
<keyword evidence="3" id="KW-1185">Reference proteome</keyword>
<dbReference type="AlphaFoldDB" id="A0A194XDB7"/>
<dbReference type="PANTHER" id="PTHR28230:SF1">
    <property type="entry name" value="MITOCHONDRIAL IMPORT PROTEIN 2"/>
    <property type="match status" value="1"/>
</dbReference>
<dbReference type="GeneID" id="28824541"/>